<feature type="transmembrane region" description="Helical" evidence="2">
    <location>
        <begin position="299"/>
        <end position="320"/>
    </location>
</feature>
<proteinExistence type="predicted"/>
<feature type="compositionally biased region" description="Low complexity" evidence="1">
    <location>
        <begin position="18"/>
        <end position="36"/>
    </location>
</feature>
<name>A0A9W7DMP9_9STRA</name>
<evidence type="ECO:0000313" key="4">
    <source>
        <dbReference type="Proteomes" id="UP001165122"/>
    </source>
</evidence>
<dbReference type="EMBL" id="BRXW01000361">
    <property type="protein sequence ID" value="GMH47840.1"/>
    <property type="molecule type" value="Genomic_DNA"/>
</dbReference>
<feature type="region of interest" description="Disordered" evidence="1">
    <location>
        <begin position="67"/>
        <end position="87"/>
    </location>
</feature>
<protein>
    <submittedName>
        <fullName evidence="3">Uncharacterized protein</fullName>
    </submittedName>
</protein>
<reference evidence="4" key="1">
    <citation type="journal article" date="2023" name="Commun. Biol.">
        <title>Genome analysis of Parmales, the sister group of diatoms, reveals the evolutionary specialization of diatoms from phago-mixotrophs to photoautotrophs.</title>
        <authorList>
            <person name="Ban H."/>
            <person name="Sato S."/>
            <person name="Yoshikawa S."/>
            <person name="Yamada K."/>
            <person name="Nakamura Y."/>
            <person name="Ichinomiya M."/>
            <person name="Sato N."/>
            <person name="Blanc-Mathieu R."/>
            <person name="Endo H."/>
            <person name="Kuwata A."/>
            <person name="Ogata H."/>
        </authorList>
    </citation>
    <scope>NUCLEOTIDE SEQUENCE [LARGE SCALE GENOMIC DNA]</scope>
    <source>
        <strain evidence="4">NIES 3700</strain>
    </source>
</reference>
<keyword evidence="2" id="KW-1133">Transmembrane helix</keyword>
<keyword evidence="4" id="KW-1185">Reference proteome</keyword>
<gene>
    <name evidence="3" type="ORF">TrLO_g3973</name>
</gene>
<comment type="caution">
    <text evidence="3">The sequence shown here is derived from an EMBL/GenBank/DDBJ whole genome shotgun (WGS) entry which is preliminary data.</text>
</comment>
<evidence type="ECO:0000256" key="2">
    <source>
        <dbReference type="SAM" id="Phobius"/>
    </source>
</evidence>
<feature type="region of interest" description="Disordered" evidence="1">
    <location>
        <begin position="1"/>
        <end position="36"/>
    </location>
</feature>
<organism evidence="3 4">
    <name type="scientific">Triparma laevis f. longispina</name>
    <dbReference type="NCBI Taxonomy" id="1714387"/>
    <lineage>
        <taxon>Eukaryota</taxon>
        <taxon>Sar</taxon>
        <taxon>Stramenopiles</taxon>
        <taxon>Ochrophyta</taxon>
        <taxon>Bolidophyceae</taxon>
        <taxon>Parmales</taxon>
        <taxon>Triparmaceae</taxon>
        <taxon>Triparma</taxon>
    </lineage>
</organism>
<dbReference type="Proteomes" id="UP001165122">
    <property type="component" value="Unassembled WGS sequence"/>
</dbReference>
<keyword evidence="2" id="KW-0472">Membrane</keyword>
<feature type="transmembrane region" description="Helical" evidence="2">
    <location>
        <begin position="340"/>
        <end position="357"/>
    </location>
</feature>
<keyword evidence="2" id="KW-0812">Transmembrane</keyword>
<evidence type="ECO:0000313" key="3">
    <source>
        <dbReference type="EMBL" id="GMH47840.1"/>
    </source>
</evidence>
<sequence length="402" mass="43919">MLESVSKASYAAKRGSQMASAAGTMSKKAASKAAGKVVEKTAEAAQKIADALAKPEDPRPEELIARLKKERKMKPSKQTPTSPMEHFPSAGAHYSAVQKFLLSGEYFGFPSKSAEAFPTRTSNLVAYCKNNHPFLSIFAQHEFHPFTASSRYLHLYCITCWTLMLTAVFGRSLVEYTSICNGGCDTVTKVESMSCPTNNIAAGGCCINNTVDVHYPDWLESSLASIDVSEDAIGANNGLWISKTGYDVSCYVVEFNTYATTILIGLLSMPYDFFLTLVATGCGSQGCCLENTIKSTGRACLWCCAFLSTIYLAIAVLFILEWDQGIDVAVNFFLAQGNAWAMWFATSTAWFALFYGASYRRFRKQYPGLNYIMVEGGHSNDNKGGNLKNLSQMRAENAGLVV</sequence>
<dbReference type="AlphaFoldDB" id="A0A9W7DMP9"/>
<dbReference type="OrthoDB" id="191961at2759"/>
<evidence type="ECO:0000256" key="1">
    <source>
        <dbReference type="SAM" id="MobiDB-lite"/>
    </source>
</evidence>
<accession>A0A9W7DMP9</accession>